<dbReference type="EMBL" id="BABT02000221">
    <property type="protein sequence ID" value="GAA99676.1"/>
    <property type="molecule type" value="Genomic_DNA"/>
</dbReference>
<proteinExistence type="predicted"/>
<accession>G7EA16</accession>
<dbReference type="Pfam" id="PF03517">
    <property type="entry name" value="Voldacs"/>
    <property type="match status" value="1"/>
</dbReference>
<evidence type="ECO:0000313" key="6">
    <source>
        <dbReference type="EMBL" id="GAA99676.1"/>
    </source>
</evidence>
<dbReference type="InterPro" id="IPR039924">
    <property type="entry name" value="ICln/Lot5/Saf5"/>
</dbReference>
<keyword evidence="3" id="KW-0963">Cytoplasm</keyword>
<evidence type="ECO:0000256" key="5">
    <source>
        <dbReference type="SAM" id="MobiDB-lite"/>
    </source>
</evidence>
<evidence type="ECO:0000256" key="1">
    <source>
        <dbReference type="ARBA" id="ARBA00004123"/>
    </source>
</evidence>
<dbReference type="Gene3D" id="2.30.29.30">
    <property type="entry name" value="Pleckstrin-homology domain (PH domain)/Phosphotyrosine-binding domain (PTB)"/>
    <property type="match status" value="1"/>
</dbReference>
<dbReference type="RefSeq" id="XP_014568931.1">
    <property type="nucleotide sequence ID" value="XM_014713445.1"/>
</dbReference>
<feature type="region of interest" description="Disordered" evidence="5">
    <location>
        <begin position="217"/>
        <end position="237"/>
    </location>
</feature>
<dbReference type="AlphaFoldDB" id="G7EA16"/>
<comment type="subcellular location">
    <subcellularLocation>
        <location evidence="2">Cytoplasm</location>
    </subcellularLocation>
    <subcellularLocation>
        <location evidence="1">Nucleus</location>
    </subcellularLocation>
</comment>
<evidence type="ECO:0000256" key="3">
    <source>
        <dbReference type="ARBA" id="ARBA00022490"/>
    </source>
</evidence>
<sequence length="237" mass="25977">MPIESIASLGTSITAEEYADLTRTTPSDFASLPPVRHWQGQALICFVPSLPSFASAGWSQGVLSVTEHALLFLSESSTGVRLTYPVISLHAISPKCTIPLPDSAQESERPCIYCQIDESEGRDEEEEDSEQRELYILPQDASQTEAIFAALSQCASLHPAPSEQQTPSLPFHLDNDAHLNGDRPEWSGPIQDDAELTQAGRTQMNRLEALVDWSSLNGDAHHVERDNPDAVEDAPER</sequence>
<reference evidence="6 7" key="2">
    <citation type="journal article" date="2012" name="Open Biol.">
        <title>Characteristics of nucleosomes and linker DNA regions on the genome of the basidiomycete Mixia osmundae revealed by mono- and dinucleosome mapping.</title>
        <authorList>
            <person name="Nishida H."/>
            <person name="Kondo S."/>
            <person name="Matsumoto T."/>
            <person name="Suzuki Y."/>
            <person name="Yoshikawa H."/>
            <person name="Taylor T.D."/>
            <person name="Sugiyama J."/>
        </authorList>
    </citation>
    <scope>NUCLEOTIDE SEQUENCE [LARGE SCALE GENOMIC DNA]</scope>
    <source>
        <strain evidence="7">CBS 9802 / IAM 14324 / JCM 22182 / KY 12970</strain>
    </source>
</reference>
<keyword evidence="7" id="KW-1185">Reference proteome</keyword>
<dbReference type="eggNOG" id="ENOG502S724">
    <property type="taxonomic scope" value="Eukaryota"/>
</dbReference>
<comment type="caution">
    <text evidence="6">The sequence shown here is derived from an EMBL/GenBank/DDBJ whole genome shotgun (WGS) entry which is preliminary data.</text>
</comment>
<evidence type="ECO:0000256" key="2">
    <source>
        <dbReference type="ARBA" id="ARBA00004496"/>
    </source>
</evidence>
<name>G7EA16_MIXOS</name>
<dbReference type="InterPro" id="IPR011993">
    <property type="entry name" value="PH-like_dom_sf"/>
</dbReference>
<evidence type="ECO:0008006" key="8">
    <source>
        <dbReference type="Google" id="ProtNLM"/>
    </source>
</evidence>
<organism evidence="6 7">
    <name type="scientific">Mixia osmundae (strain CBS 9802 / IAM 14324 / JCM 22182 / KY 12970)</name>
    <dbReference type="NCBI Taxonomy" id="764103"/>
    <lineage>
        <taxon>Eukaryota</taxon>
        <taxon>Fungi</taxon>
        <taxon>Dikarya</taxon>
        <taxon>Basidiomycota</taxon>
        <taxon>Pucciniomycotina</taxon>
        <taxon>Mixiomycetes</taxon>
        <taxon>Mixiales</taxon>
        <taxon>Mixiaceae</taxon>
        <taxon>Mixia</taxon>
    </lineage>
</organism>
<dbReference type="GO" id="GO:0000387">
    <property type="term" value="P:spliceosomal snRNP assembly"/>
    <property type="evidence" value="ECO:0007669"/>
    <property type="project" value="TreeGrafter"/>
</dbReference>
<gene>
    <name evidence="6" type="primary">Mo06379</name>
    <name evidence="6" type="ORF">E5Q_06379</name>
</gene>
<dbReference type="InParanoid" id="G7EA16"/>
<dbReference type="OrthoDB" id="19714at2759"/>
<dbReference type="PANTHER" id="PTHR21399">
    <property type="entry name" value="CHLORIDE CONDUCTANCE REGULATORY PROTEIN ICLN"/>
    <property type="match status" value="1"/>
</dbReference>
<feature type="compositionally biased region" description="Basic and acidic residues" evidence="5">
    <location>
        <begin position="219"/>
        <end position="237"/>
    </location>
</feature>
<keyword evidence="4" id="KW-0539">Nucleus</keyword>
<dbReference type="OMA" id="ESALVFM"/>
<dbReference type="Proteomes" id="UP000009131">
    <property type="component" value="Unassembled WGS sequence"/>
</dbReference>
<dbReference type="GO" id="GO:0005681">
    <property type="term" value="C:spliceosomal complex"/>
    <property type="evidence" value="ECO:0007669"/>
    <property type="project" value="TreeGrafter"/>
</dbReference>
<dbReference type="GO" id="GO:0034715">
    <property type="term" value="C:pICln-Sm protein complex"/>
    <property type="evidence" value="ECO:0007669"/>
    <property type="project" value="TreeGrafter"/>
</dbReference>
<evidence type="ECO:0000256" key="4">
    <source>
        <dbReference type="ARBA" id="ARBA00023242"/>
    </source>
</evidence>
<dbReference type="GO" id="GO:0005829">
    <property type="term" value="C:cytosol"/>
    <property type="evidence" value="ECO:0007669"/>
    <property type="project" value="TreeGrafter"/>
</dbReference>
<dbReference type="PANTHER" id="PTHR21399:SF0">
    <property type="entry name" value="METHYLOSOME SUBUNIT PICLN"/>
    <property type="match status" value="1"/>
</dbReference>
<dbReference type="STRING" id="764103.G7EA16"/>
<evidence type="ECO:0000313" key="7">
    <source>
        <dbReference type="Proteomes" id="UP000009131"/>
    </source>
</evidence>
<protein>
    <recommendedName>
        <fullName evidence="8">Protein LOT5</fullName>
    </recommendedName>
</protein>
<dbReference type="HOGENOM" id="CLU_077804_3_0_1"/>
<reference evidence="6 7" key="1">
    <citation type="journal article" date="2011" name="J. Gen. Appl. Microbiol.">
        <title>Draft genome sequencing of the enigmatic basidiomycete Mixia osmundae.</title>
        <authorList>
            <person name="Nishida H."/>
            <person name="Nagatsuka Y."/>
            <person name="Sugiyama J."/>
        </authorList>
    </citation>
    <scope>NUCLEOTIDE SEQUENCE [LARGE SCALE GENOMIC DNA]</scope>
    <source>
        <strain evidence="7">CBS 9802 / IAM 14324 / JCM 22182 / KY 12970</strain>
    </source>
</reference>
<dbReference type="GO" id="GO:0045292">
    <property type="term" value="P:mRNA cis splicing, via spliceosome"/>
    <property type="evidence" value="ECO:0007669"/>
    <property type="project" value="TreeGrafter"/>
</dbReference>